<evidence type="ECO:0000256" key="2">
    <source>
        <dbReference type="ARBA" id="ARBA00022490"/>
    </source>
</evidence>
<comment type="subcellular location">
    <subcellularLocation>
        <location evidence="1">Cytoplasm</location>
    </subcellularLocation>
</comment>
<dbReference type="InterPro" id="IPR003114">
    <property type="entry name" value="Phox_assoc"/>
</dbReference>
<dbReference type="InterPro" id="IPR001683">
    <property type="entry name" value="PX_dom"/>
</dbReference>
<protein>
    <submittedName>
        <fullName evidence="7">Uncharacterized protein</fullName>
    </submittedName>
</protein>
<sequence length="1038" mass="117223">MKAMETVQDLIEEAKLRTLWWALCIFAISYFLSHTSKSMWMNIPISIIFVCALRILFNEVDFRPKARPVRKQTYLSHLEKKQLSVNDSRLSTAPAPQKWKRKIDSPIVEAAINDFINIILKDFVIDLWYSEMTQDMEFPEQIRAVIMDALGEISARVKEVNLVDLLTRDIIDLIGDHLDLFRRNQAIIGVDVMGTLSSEEREERLKHHLMASKELHPALMSPESEYKVLQRLMAGVLTVVLRPREAQCPVIRSIARELLTSLVMQPLMNFASPGYINELIEYVLLAIKDGSISNKDVGGDQSTAGEVHHHDSAEKKYSSLNQGTNMGLVKTGDQTATSSDYSKSQEKPLQLRSADWARMLEAATQRRTEVLAPENLDNMWTKGRNYKKKESKTVTKGVQGSTVKFSGSSSAVPIGNLGKEMLTSMPGISMVAEKGYMGLTRRTSFDTHLTSDSENEAQCAQDPNKESSVEEGHTVDELKDNSNLSAIVNKSGMKRSSSTSALKVEPDTKEMFTEGGGPIISEFYSPDFSGRRELFIGKSVSDIIIHGVGQHLPKLRCRVMGAYFEKLGSKSFAVYSIAVTDAENRTWFVKRRYRNFERLHRQLKDIPNYTLHLPPKRIFSSSTEDAFVHQRCIQLDKYLQDLLSIANVAEQHEVWDFFSVSSKNYSFGKSSSVMRTLAVNVDDAVDDIVRQFKGVSDGLMRKVVGSSSPTSEIMSAISSRNLSLNAEEISKHVSRQDTEETANSFSDNEEALNGSRDPDEVGSSVQANGWHSDNELNSKSFPPRVIKQSRNLGSEKKHDLVVNSGVAQVRFPATEFQAIASHLEDPVGMPPEWTPPNVSVPLLNLVDKLFQLKKRGWLRRQVFWISKQILQLVMEDAIDDWLLRQIHWLRREEIIAQGIRWVQEVLWPDGTFFLKLRGAQKSEDSNVQLNLQHYQAASQFGGSKVSTPGSFEEQLEAARRASEVKKMLLDGVPTALVSLIGQKQYKRCARDIYYFTQSTICVKQLAFAILELSLVSLFPELRNLIVDIHEQMRIYQPV</sequence>
<dbReference type="PANTHER" id="PTHR22999:SF23">
    <property type="entry name" value="SORTING NEXIN-16"/>
    <property type="match status" value="1"/>
</dbReference>
<name>A0A8K0DVV5_9ROSA</name>
<feature type="region of interest" description="Disordered" evidence="3">
    <location>
        <begin position="448"/>
        <end position="481"/>
    </location>
</feature>
<keyword evidence="4" id="KW-0472">Membrane</keyword>
<evidence type="ECO:0000259" key="5">
    <source>
        <dbReference type="PROSITE" id="PS50195"/>
    </source>
</evidence>
<feature type="domain" description="PXA" evidence="6">
    <location>
        <begin position="105"/>
        <end position="287"/>
    </location>
</feature>
<dbReference type="GO" id="GO:0016020">
    <property type="term" value="C:membrane"/>
    <property type="evidence" value="ECO:0007669"/>
    <property type="project" value="UniProtKB-ARBA"/>
</dbReference>
<evidence type="ECO:0000256" key="3">
    <source>
        <dbReference type="SAM" id="MobiDB-lite"/>
    </source>
</evidence>
<dbReference type="SMART" id="SM00312">
    <property type="entry name" value="PX"/>
    <property type="match status" value="1"/>
</dbReference>
<keyword evidence="2" id="KW-0963">Cytoplasm</keyword>
<evidence type="ECO:0000256" key="4">
    <source>
        <dbReference type="SAM" id="Phobius"/>
    </source>
</evidence>
<dbReference type="Proteomes" id="UP000796880">
    <property type="component" value="Unassembled WGS sequence"/>
</dbReference>
<dbReference type="OrthoDB" id="120967at2759"/>
<feature type="compositionally biased region" description="Basic and acidic residues" evidence="3">
    <location>
        <begin position="463"/>
        <end position="480"/>
    </location>
</feature>
<dbReference type="SUPFAM" id="SSF64268">
    <property type="entry name" value="PX domain"/>
    <property type="match status" value="1"/>
</dbReference>
<keyword evidence="4" id="KW-1133">Transmembrane helix</keyword>
<organism evidence="7 8">
    <name type="scientific">Rhamnella rubrinervis</name>
    <dbReference type="NCBI Taxonomy" id="2594499"/>
    <lineage>
        <taxon>Eukaryota</taxon>
        <taxon>Viridiplantae</taxon>
        <taxon>Streptophyta</taxon>
        <taxon>Embryophyta</taxon>
        <taxon>Tracheophyta</taxon>
        <taxon>Spermatophyta</taxon>
        <taxon>Magnoliopsida</taxon>
        <taxon>eudicotyledons</taxon>
        <taxon>Gunneridae</taxon>
        <taxon>Pentapetalae</taxon>
        <taxon>rosids</taxon>
        <taxon>fabids</taxon>
        <taxon>Rosales</taxon>
        <taxon>Rhamnaceae</taxon>
        <taxon>rhamnoid group</taxon>
        <taxon>Rhamneae</taxon>
        <taxon>Rhamnella</taxon>
    </lineage>
</organism>
<dbReference type="Pfam" id="PF08628">
    <property type="entry name" value="Nexin_C"/>
    <property type="match status" value="1"/>
</dbReference>
<dbReference type="GO" id="GO:0035091">
    <property type="term" value="F:phosphatidylinositol binding"/>
    <property type="evidence" value="ECO:0007669"/>
    <property type="project" value="InterPro"/>
</dbReference>
<evidence type="ECO:0000259" key="6">
    <source>
        <dbReference type="PROSITE" id="PS51207"/>
    </source>
</evidence>
<feature type="domain" description="PX" evidence="5">
    <location>
        <begin position="553"/>
        <end position="665"/>
    </location>
</feature>
<proteinExistence type="predicted"/>
<gene>
    <name evidence="7" type="ORF">FNV43_RR22767</name>
</gene>
<dbReference type="Pfam" id="PF02194">
    <property type="entry name" value="PXA"/>
    <property type="match status" value="1"/>
</dbReference>
<feature type="region of interest" description="Disordered" evidence="3">
    <location>
        <begin position="731"/>
        <end position="783"/>
    </location>
</feature>
<keyword evidence="4" id="KW-0812">Transmembrane</keyword>
<comment type="caution">
    <text evidence="7">The sequence shown here is derived from an EMBL/GenBank/DDBJ whole genome shotgun (WGS) entry which is preliminary data.</text>
</comment>
<dbReference type="PROSITE" id="PS51207">
    <property type="entry name" value="PXA"/>
    <property type="match status" value="1"/>
</dbReference>
<accession>A0A8K0DVV5</accession>
<dbReference type="SMART" id="SM00313">
    <property type="entry name" value="PXA"/>
    <property type="match status" value="1"/>
</dbReference>
<dbReference type="GO" id="GO:0005768">
    <property type="term" value="C:endosome"/>
    <property type="evidence" value="ECO:0007669"/>
    <property type="project" value="UniProtKB-ARBA"/>
</dbReference>
<dbReference type="InterPro" id="IPR051837">
    <property type="entry name" value="SortingNexin/PXDomain-PKLike"/>
</dbReference>
<feature type="compositionally biased region" description="Basic and acidic residues" evidence="3">
    <location>
        <begin position="306"/>
        <end position="317"/>
    </location>
</feature>
<dbReference type="PANTHER" id="PTHR22999">
    <property type="entry name" value="PX SERINE/THREONINE KINASE PXK"/>
    <property type="match status" value="1"/>
</dbReference>
<dbReference type="InterPro" id="IPR013937">
    <property type="entry name" value="Sorting_nexin_C"/>
</dbReference>
<feature type="region of interest" description="Disordered" evidence="3">
    <location>
        <begin position="297"/>
        <end position="347"/>
    </location>
</feature>
<dbReference type="CDD" id="cd06872">
    <property type="entry name" value="PX_SNX19_like_plant"/>
    <property type="match status" value="1"/>
</dbReference>
<reference evidence="7" key="1">
    <citation type="submission" date="2020-03" db="EMBL/GenBank/DDBJ databases">
        <title>A high-quality chromosome-level genome assembly of a woody plant with both climbing and erect habits, Rhamnella rubrinervis.</title>
        <authorList>
            <person name="Lu Z."/>
            <person name="Yang Y."/>
            <person name="Zhu X."/>
            <person name="Sun Y."/>
        </authorList>
    </citation>
    <scope>NUCLEOTIDE SEQUENCE</scope>
    <source>
        <strain evidence="7">BYM</strain>
        <tissue evidence="7">Leaf</tissue>
    </source>
</reference>
<evidence type="ECO:0000313" key="7">
    <source>
        <dbReference type="EMBL" id="KAF3435676.1"/>
    </source>
</evidence>
<dbReference type="PROSITE" id="PS50195">
    <property type="entry name" value="PX"/>
    <property type="match status" value="1"/>
</dbReference>
<dbReference type="Gene3D" id="3.30.1520.10">
    <property type="entry name" value="Phox-like domain"/>
    <property type="match status" value="1"/>
</dbReference>
<dbReference type="AlphaFoldDB" id="A0A8K0DVV5"/>
<feature type="compositionally biased region" description="Polar residues" evidence="3">
    <location>
        <begin position="763"/>
        <end position="780"/>
    </location>
</feature>
<evidence type="ECO:0000256" key="1">
    <source>
        <dbReference type="ARBA" id="ARBA00004496"/>
    </source>
</evidence>
<dbReference type="EMBL" id="VOIH02000010">
    <property type="protein sequence ID" value="KAF3435676.1"/>
    <property type="molecule type" value="Genomic_DNA"/>
</dbReference>
<dbReference type="InterPro" id="IPR036871">
    <property type="entry name" value="PX_dom_sf"/>
</dbReference>
<keyword evidence="8" id="KW-1185">Reference proteome</keyword>
<dbReference type="Pfam" id="PF00787">
    <property type="entry name" value="PX"/>
    <property type="match status" value="1"/>
</dbReference>
<evidence type="ECO:0000313" key="8">
    <source>
        <dbReference type="Proteomes" id="UP000796880"/>
    </source>
</evidence>
<feature type="transmembrane region" description="Helical" evidence="4">
    <location>
        <begin position="16"/>
        <end position="33"/>
    </location>
</feature>
<feature type="compositionally biased region" description="Polar residues" evidence="3">
    <location>
        <begin position="332"/>
        <end position="342"/>
    </location>
</feature>